<dbReference type="AlphaFoldDB" id="A0A7W9NEU0"/>
<dbReference type="Proteomes" id="UP000585638">
    <property type="component" value="Unassembled WGS sequence"/>
</dbReference>
<comment type="caution">
    <text evidence="1">The sequence shown here is derived from an EMBL/GenBank/DDBJ whole genome shotgun (WGS) entry which is preliminary data.</text>
</comment>
<accession>A0A7W9NEU0</accession>
<evidence type="ECO:0000313" key="2">
    <source>
        <dbReference type="Proteomes" id="UP000585638"/>
    </source>
</evidence>
<organism evidence="1 2">
    <name type="scientific">Kutzneria kofuensis</name>
    <dbReference type="NCBI Taxonomy" id="103725"/>
    <lineage>
        <taxon>Bacteria</taxon>
        <taxon>Bacillati</taxon>
        <taxon>Actinomycetota</taxon>
        <taxon>Actinomycetes</taxon>
        <taxon>Pseudonocardiales</taxon>
        <taxon>Pseudonocardiaceae</taxon>
        <taxon>Kutzneria</taxon>
    </lineage>
</organism>
<name>A0A7W9NEU0_9PSEU</name>
<keyword evidence="2" id="KW-1185">Reference proteome</keyword>
<dbReference type="EMBL" id="JACHIR010000001">
    <property type="protein sequence ID" value="MBB5889298.1"/>
    <property type="molecule type" value="Genomic_DNA"/>
</dbReference>
<gene>
    <name evidence="1" type="ORF">BJ998_000494</name>
</gene>
<dbReference type="RefSeq" id="WP_184858084.1">
    <property type="nucleotide sequence ID" value="NZ_BAAAWY010000037.1"/>
</dbReference>
<proteinExistence type="predicted"/>
<sequence length="182" mass="20208">MEKIATIFERDGRFHVVDRPRADCAWVFDGEGVATEKLDGTNVRLTVRCGTLVRVEKRRNPGKEQKQRGIVDGWYVDAGREDKWIMAAADGTDMSAWPDGEHPCEAIGPRVQGNPLGLDLHVCVPFNLSAPVYADVPRDFAGLRTFLATVDSVYSPGHLAEGLVFHHPDGRRAKIKRKDFGP</sequence>
<protein>
    <recommendedName>
        <fullName evidence="3">RNA ligase</fullName>
    </recommendedName>
</protein>
<evidence type="ECO:0008006" key="3">
    <source>
        <dbReference type="Google" id="ProtNLM"/>
    </source>
</evidence>
<reference evidence="1 2" key="1">
    <citation type="submission" date="2020-08" db="EMBL/GenBank/DDBJ databases">
        <title>Sequencing the genomes of 1000 actinobacteria strains.</title>
        <authorList>
            <person name="Klenk H.-P."/>
        </authorList>
    </citation>
    <scope>NUCLEOTIDE SEQUENCE [LARGE SCALE GENOMIC DNA]</scope>
    <source>
        <strain evidence="1 2">DSM 43851</strain>
    </source>
</reference>
<evidence type="ECO:0000313" key="1">
    <source>
        <dbReference type="EMBL" id="MBB5889298.1"/>
    </source>
</evidence>